<evidence type="ECO:0000256" key="1">
    <source>
        <dbReference type="SAM" id="Phobius"/>
    </source>
</evidence>
<feature type="transmembrane region" description="Helical" evidence="1">
    <location>
        <begin position="176"/>
        <end position="201"/>
    </location>
</feature>
<evidence type="ECO:0000313" key="2">
    <source>
        <dbReference type="EMBL" id="KAE9287767.1"/>
    </source>
</evidence>
<dbReference type="Gene3D" id="3.80.10.10">
    <property type="entry name" value="Ribonuclease Inhibitor"/>
    <property type="match status" value="1"/>
</dbReference>
<feature type="transmembrane region" description="Helical" evidence="1">
    <location>
        <begin position="213"/>
        <end position="237"/>
    </location>
</feature>
<feature type="transmembrane region" description="Helical" evidence="1">
    <location>
        <begin position="59"/>
        <end position="78"/>
    </location>
</feature>
<protein>
    <submittedName>
        <fullName evidence="2">Uncharacterized protein</fullName>
    </submittedName>
</protein>
<feature type="transmembrane region" description="Helical" evidence="1">
    <location>
        <begin position="266"/>
        <end position="285"/>
    </location>
</feature>
<dbReference type="SUPFAM" id="SSF52058">
    <property type="entry name" value="L domain-like"/>
    <property type="match status" value="1"/>
</dbReference>
<keyword evidence="1" id="KW-1133">Transmembrane helix</keyword>
<feature type="transmembrane region" description="Helical" evidence="1">
    <location>
        <begin position="12"/>
        <end position="30"/>
    </location>
</feature>
<keyword evidence="1" id="KW-0472">Membrane</keyword>
<sequence length="739" mass="81322">MAATDTCLPRLRVFLDASLLAALVLTALALRRRVVSSEPPPKPDDLFYDHLNRTFRRSVALTVLGLQVWGILGLVLALEGDCPASHWLVVLCLALSIGCMFVGAGLSAREALLTIDCDLLTLLWCLRCSCCSRLTKRALLLPPLALVATLNVASWLESRNGEVCNAPELLSPSVFFAGTASVFLAMLVAILAAVGCSLALSRHRVTSTRVGKVLVALGLAVFAPTSIGWAVVGLLSIPKLHDNADLDALYVTGCWRDRSTVSAAQWSIAQLLVVGGLLLVTTFCCRLEHFFLAPNSPEIDLTELSPRLAAINKTAEQGSVSSPRVQDVRHASPPAQSKISRRQYVVLWVFMMVLHALCAAFLLSCAKLYWIMENQYLDYFATLLAPARDRHFRVVGTLLGILGAAHALQLVNHLGASVFAGRLSVRPVNFGSDSLSLFAPVTSGIDIINSFCLQRMHPWLAPNGSCAVVKYNCYREGVSSPPFEALDLLERESVRSLMFLHCSEFVMPPILHEFSYVMGIELWNTTLVRWGEEAALSAEFHPRMIYMMFAFVNLTSLPVGILSPPLPEQLIDLEFIHTNLTTLPDEVEEAWINVQLVYMEHSQLKQFPSVLMKLPALGELSLIDNRFETMPDDVLLTGASSYFYDLALSKNPLRKLPEASEDFYVSYLALEFTQLTEIPAWVDTNVWYNAALGGSPFCDAGTSEVPAVVLCGENDDSWDPLGEERYPTQFIEPSRSLQS</sequence>
<dbReference type="InterPro" id="IPR032675">
    <property type="entry name" value="LRR_dom_sf"/>
</dbReference>
<proteinExistence type="predicted"/>
<keyword evidence="1" id="KW-0812">Transmembrane</keyword>
<dbReference type="EMBL" id="QXFT01003243">
    <property type="protein sequence ID" value="KAE9287767.1"/>
    <property type="molecule type" value="Genomic_DNA"/>
</dbReference>
<keyword evidence="3" id="KW-1185">Reference proteome</keyword>
<reference evidence="2 3" key="1">
    <citation type="submission" date="2018-08" db="EMBL/GenBank/DDBJ databases">
        <title>Genomic investigation of the strawberry pathogen Phytophthora fragariae indicates pathogenicity is determined by transcriptional variation in three key races.</title>
        <authorList>
            <person name="Adams T.M."/>
            <person name="Armitage A.D."/>
            <person name="Sobczyk M.K."/>
            <person name="Bates H.J."/>
            <person name="Dunwell J.M."/>
            <person name="Nellist C.F."/>
            <person name="Harrison R.J."/>
        </authorList>
    </citation>
    <scope>NUCLEOTIDE SEQUENCE [LARGE SCALE GENOMIC DNA]</scope>
    <source>
        <strain evidence="2 3">SCRP333</strain>
    </source>
</reference>
<dbReference type="Proteomes" id="UP000434957">
    <property type="component" value="Unassembled WGS sequence"/>
</dbReference>
<evidence type="ECO:0000313" key="3">
    <source>
        <dbReference type="Proteomes" id="UP000434957"/>
    </source>
</evidence>
<organism evidence="2 3">
    <name type="scientific">Phytophthora rubi</name>
    <dbReference type="NCBI Taxonomy" id="129364"/>
    <lineage>
        <taxon>Eukaryota</taxon>
        <taxon>Sar</taxon>
        <taxon>Stramenopiles</taxon>
        <taxon>Oomycota</taxon>
        <taxon>Peronosporomycetes</taxon>
        <taxon>Peronosporales</taxon>
        <taxon>Peronosporaceae</taxon>
        <taxon>Phytophthora</taxon>
    </lineage>
</organism>
<gene>
    <name evidence="2" type="ORF">PR003_g25973</name>
</gene>
<accession>A0A6A4CJ90</accession>
<comment type="caution">
    <text evidence="2">The sequence shown here is derived from an EMBL/GenBank/DDBJ whole genome shotgun (WGS) entry which is preliminary data.</text>
</comment>
<feature type="transmembrane region" description="Helical" evidence="1">
    <location>
        <begin position="84"/>
        <end position="106"/>
    </location>
</feature>
<feature type="transmembrane region" description="Helical" evidence="1">
    <location>
        <begin position="345"/>
        <end position="372"/>
    </location>
</feature>
<dbReference type="AlphaFoldDB" id="A0A6A4CJ90"/>
<name>A0A6A4CJ90_9STRA</name>